<dbReference type="InterPro" id="IPR011009">
    <property type="entry name" value="Kinase-like_dom_sf"/>
</dbReference>
<evidence type="ECO:0000256" key="9">
    <source>
        <dbReference type="ARBA" id="ARBA00022777"/>
    </source>
</evidence>
<evidence type="ECO:0000256" key="8">
    <source>
        <dbReference type="ARBA" id="ARBA00022741"/>
    </source>
</evidence>
<dbReference type="FunFam" id="1.10.510.10:FF:000237">
    <property type="entry name" value="G-type lectin S-receptor-like serine/threonine-protein kinase"/>
    <property type="match status" value="1"/>
</dbReference>
<keyword evidence="7" id="KW-0430">Lectin</keyword>
<feature type="chain" id="PRO_5043642220" description="Receptor-like serine/threonine-protein kinase" evidence="21">
    <location>
        <begin position="26"/>
        <end position="816"/>
    </location>
</feature>
<feature type="domain" description="Protein kinase" evidence="22">
    <location>
        <begin position="510"/>
        <end position="789"/>
    </location>
</feature>
<dbReference type="PROSITE" id="PS00108">
    <property type="entry name" value="PROTEIN_KINASE_ST"/>
    <property type="match status" value="1"/>
</dbReference>
<evidence type="ECO:0000256" key="18">
    <source>
        <dbReference type="PIRNR" id="PIRNR000641"/>
    </source>
</evidence>
<feature type="domain" description="Bulb-type lectin" evidence="23">
    <location>
        <begin position="31"/>
        <end position="147"/>
    </location>
</feature>
<dbReference type="PANTHER" id="PTHR47976:SF47">
    <property type="entry name" value="RECEPTOR-LIKE SERINE_THREONINE-PROTEIN KINASE"/>
    <property type="match status" value="1"/>
</dbReference>
<keyword evidence="3" id="KW-0245">EGF-like domain</keyword>
<dbReference type="InterPro" id="IPR001480">
    <property type="entry name" value="Bulb-type_lectin_dom"/>
</dbReference>
<dbReference type="InterPro" id="IPR036426">
    <property type="entry name" value="Bulb-type_lectin_dom_sf"/>
</dbReference>
<accession>A0AAV8T0C8</accession>
<evidence type="ECO:0000256" key="16">
    <source>
        <dbReference type="ARBA" id="ARBA00047899"/>
    </source>
</evidence>
<feature type="transmembrane region" description="Helical" evidence="20">
    <location>
        <begin position="449"/>
        <end position="476"/>
    </location>
</feature>
<dbReference type="CDD" id="cd01098">
    <property type="entry name" value="PAN_AP_plant"/>
    <property type="match status" value="1"/>
</dbReference>
<feature type="signal peptide" evidence="21">
    <location>
        <begin position="1"/>
        <end position="25"/>
    </location>
</feature>
<evidence type="ECO:0000256" key="1">
    <source>
        <dbReference type="ARBA" id="ARBA00004479"/>
    </source>
</evidence>
<keyword evidence="9 18" id="KW-0418">Kinase</keyword>
<dbReference type="PANTHER" id="PTHR47976">
    <property type="entry name" value="G-TYPE LECTIN S-RECEPTOR-LIKE SERINE/THREONINE-PROTEIN KINASE SD2-5"/>
    <property type="match status" value="1"/>
</dbReference>
<dbReference type="InterPro" id="IPR017441">
    <property type="entry name" value="Protein_kinase_ATP_BS"/>
</dbReference>
<evidence type="ECO:0000259" key="22">
    <source>
        <dbReference type="PROSITE" id="PS50011"/>
    </source>
</evidence>
<dbReference type="InterPro" id="IPR024171">
    <property type="entry name" value="SRK-like_kinase"/>
</dbReference>
<dbReference type="PROSITE" id="PS50011">
    <property type="entry name" value="PROTEIN_KINASE_DOM"/>
    <property type="match status" value="1"/>
</dbReference>
<keyword evidence="10 18" id="KW-0067">ATP-binding</keyword>
<comment type="catalytic activity">
    <reaction evidence="16 18">
        <text>L-threonyl-[protein] + ATP = O-phospho-L-threonyl-[protein] + ADP + H(+)</text>
        <dbReference type="Rhea" id="RHEA:46608"/>
        <dbReference type="Rhea" id="RHEA-COMP:11060"/>
        <dbReference type="Rhea" id="RHEA-COMP:11605"/>
        <dbReference type="ChEBI" id="CHEBI:15378"/>
        <dbReference type="ChEBI" id="CHEBI:30013"/>
        <dbReference type="ChEBI" id="CHEBI:30616"/>
        <dbReference type="ChEBI" id="CHEBI:61977"/>
        <dbReference type="ChEBI" id="CHEBI:456216"/>
        <dbReference type="EC" id="2.7.11.1"/>
    </reaction>
</comment>
<evidence type="ECO:0000259" key="23">
    <source>
        <dbReference type="PROSITE" id="PS50927"/>
    </source>
</evidence>
<evidence type="ECO:0000256" key="20">
    <source>
        <dbReference type="SAM" id="Phobius"/>
    </source>
</evidence>
<comment type="catalytic activity">
    <reaction evidence="17 18">
        <text>L-seryl-[protein] + ATP = O-phospho-L-seryl-[protein] + ADP + H(+)</text>
        <dbReference type="Rhea" id="RHEA:17989"/>
        <dbReference type="Rhea" id="RHEA-COMP:9863"/>
        <dbReference type="Rhea" id="RHEA-COMP:11604"/>
        <dbReference type="ChEBI" id="CHEBI:15378"/>
        <dbReference type="ChEBI" id="CHEBI:29999"/>
        <dbReference type="ChEBI" id="CHEBI:30616"/>
        <dbReference type="ChEBI" id="CHEBI:83421"/>
        <dbReference type="ChEBI" id="CHEBI:456216"/>
        <dbReference type="EC" id="2.7.11.1"/>
    </reaction>
</comment>
<evidence type="ECO:0000256" key="2">
    <source>
        <dbReference type="ARBA" id="ARBA00022527"/>
    </source>
</evidence>
<dbReference type="CDD" id="cd14066">
    <property type="entry name" value="STKc_IRAK"/>
    <property type="match status" value="1"/>
</dbReference>
<evidence type="ECO:0000256" key="5">
    <source>
        <dbReference type="ARBA" id="ARBA00022692"/>
    </source>
</evidence>
<organism evidence="24 25">
    <name type="scientific">Erythroxylum novogranatense</name>
    <dbReference type="NCBI Taxonomy" id="1862640"/>
    <lineage>
        <taxon>Eukaryota</taxon>
        <taxon>Viridiplantae</taxon>
        <taxon>Streptophyta</taxon>
        <taxon>Embryophyta</taxon>
        <taxon>Tracheophyta</taxon>
        <taxon>Spermatophyta</taxon>
        <taxon>Magnoliopsida</taxon>
        <taxon>eudicotyledons</taxon>
        <taxon>Gunneridae</taxon>
        <taxon>Pentapetalae</taxon>
        <taxon>rosids</taxon>
        <taxon>fabids</taxon>
        <taxon>Malpighiales</taxon>
        <taxon>Erythroxylaceae</taxon>
        <taxon>Erythroxylum</taxon>
    </lineage>
</organism>
<dbReference type="Pfam" id="PF00069">
    <property type="entry name" value="Pkinase"/>
    <property type="match status" value="1"/>
</dbReference>
<dbReference type="AlphaFoldDB" id="A0AAV8T0C8"/>
<reference evidence="24 25" key="1">
    <citation type="submission" date="2021-09" db="EMBL/GenBank/DDBJ databases">
        <title>Genomic insights and catalytic innovation underlie evolution of tropane alkaloids biosynthesis.</title>
        <authorList>
            <person name="Wang Y.-J."/>
            <person name="Tian T."/>
            <person name="Huang J.-P."/>
            <person name="Huang S.-X."/>
        </authorList>
    </citation>
    <scope>NUCLEOTIDE SEQUENCE [LARGE SCALE GENOMIC DNA]</scope>
    <source>
        <strain evidence="24">KIB-2018</strain>
        <tissue evidence="24">Leaf</tissue>
    </source>
</reference>
<keyword evidence="8 18" id="KW-0547">Nucleotide-binding</keyword>
<evidence type="ECO:0000313" key="24">
    <source>
        <dbReference type="EMBL" id="KAJ8760112.1"/>
    </source>
</evidence>
<protein>
    <recommendedName>
        <fullName evidence="18">Receptor-like serine/threonine-protein kinase</fullName>
        <ecNumber evidence="18">2.7.11.1</ecNumber>
    </recommendedName>
</protein>
<keyword evidence="12 20" id="KW-0472">Membrane</keyword>
<dbReference type="GO" id="GO:0016020">
    <property type="term" value="C:membrane"/>
    <property type="evidence" value="ECO:0007669"/>
    <property type="project" value="UniProtKB-SubCell"/>
</dbReference>
<dbReference type="PROSITE" id="PS50927">
    <property type="entry name" value="BULB_LECTIN"/>
    <property type="match status" value="1"/>
</dbReference>
<evidence type="ECO:0000256" key="11">
    <source>
        <dbReference type="ARBA" id="ARBA00022989"/>
    </source>
</evidence>
<comment type="caution">
    <text evidence="24">The sequence shown here is derived from an EMBL/GenBank/DDBJ whole genome shotgun (WGS) entry which is preliminary data.</text>
</comment>
<evidence type="ECO:0000256" key="15">
    <source>
        <dbReference type="ARBA" id="ARBA00023180"/>
    </source>
</evidence>
<dbReference type="GO" id="GO:0005524">
    <property type="term" value="F:ATP binding"/>
    <property type="evidence" value="ECO:0007669"/>
    <property type="project" value="UniProtKB-UniRule"/>
</dbReference>
<keyword evidence="2 18" id="KW-0723">Serine/threonine-protein kinase</keyword>
<keyword evidence="14" id="KW-0675">Receptor</keyword>
<keyword evidence="13" id="KW-1015">Disulfide bond</keyword>
<dbReference type="GO" id="GO:0004674">
    <property type="term" value="F:protein serine/threonine kinase activity"/>
    <property type="evidence" value="ECO:0007669"/>
    <property type="project" value="UniProtKB-KW"/>
</dbReference>
<dbReference type="SUPFAM" id="SSF56112">
    <property type="entry name" value="Protein kinase-like (PK-like)"/>
    <property type="match status" value="1"/>
</dbReference>
<keyword evidence="15" id="KW-0325">Glycoprotein</keyword>
<evidence type="ECO:0000256" key="10">
    <source>
        <dbReference type="ARBA" id="ARBA00022840"/>
    </source>
</evidence>
<dbReference type="Gene3D" id="1.10.510.10">
    <property type="entry name" value="Transferase(Phosphotransferase) domain 1"/>
    <property type="match status" value="1"/>
</dbReference>
<dbReference type="FunFam" id="3.30.200.20:FF:000059">
    <property type="entry name" value="S-receptor-like serine/threonine-protein kinase"/>
    <property type="match status" value="1"/>
</dbReference>
<dbReference type="Gene3D" id="3.30.200.20">
    <property type="entry name" value="Phosphorylase Kinase, domain 1"/>
    <property type="match status" value="1"/>
</dbReference>
<dbReference type="PROSITE" id="PS00107">
    <property type="entry name" value="PROTEIN_KINASE_ATP"/>
    <property type="match status" value="1"/>
</dbReference>
<proteinExistence type="inferred from homology"/>
<gene>
    <name evidence="24" type="ORF">K2173_010968</name>
</gene>
<feature type="binding site" evidence="19">
    <location>
        <position position="542"/>
    </location>
    <ligand>
        <name>ATP</name>
        <dbReference type="ChEBI" id="CHEBI:30616"/>
    </ligand>
</feature>
<evidence type="ECO:0000313" key="25">
    <source>
        <dbReference type="Proteomes" id="UP001159364"/>
    </source>
</evidence>
<keyword evidence="11 20" id="KW-1133">Transmembrane helix</keyword>
<keyword evidence="4 18" id="KW-0808">Transferase</keyword>
<dbReference type="InterPro" id="IPR051343">
    <property type="entry name" value="G-type_lectin_kinases/EP1-like"/>
</dbReference>
<dbReference type="InterPro" id="IPR000719">
    <property type="entry name" value="Prot_kinase_dom"/>
</dbReference>
<dbReference type="SUPFAM" id="SSF51110">
    <property type="entry name" value="alpha-D-mannose-specific plant lectins"/>
    <property type="match status" value="1"/>
</dbReference>
<dbReference type="Gene3D" id="2.90.10.10">
    <property type="entry name" value="Bulb-type lectin domain"/>
    <property type="match status" value="2"/>
</dbReference>
<evidence type="ECO:0000256" key="3">
    <source>
        <dbReference type="ARBA" id="ARBA00022536"/>
    </source>
</evidence>
<dbReference type="InterPro" id="IPR008271">
    <property type="entry name" value="Ser/Thr_kinase_AS"/>
</dbReference>
<keyword evidence="25" id="KW-1185">Reference proteome</keyword>
<evidence type="ECO:0000256" key="4">
    <source>
        <dbReference type="ARBA" id="ARBA00022679"/>
    </source>
</evidence>
<evidence type="ECO:0000256" key="21">
    <source>
        <dbReference type="SAM" id="SignalP"/>
    </source>
</evidence>
<evidence type="ECO:0000256" key="19">
    <source>
        <dbReference type="PROSITE-ProRule" id="PRU10141"/>
    </source>
</evidence>
<dbReference type="CDD" id="cd00028">
    <property type="entry name" value="B_lectin"/>
    <property type="match status" value="1"/>
</dbReference>
<keyword evidence="5 20" id="KW-0812">Transmembrane</keyword>
<dbReference type="SMART" id="SM00220">
    <property type="entry name" value="S_TKc"/>
    <property type="match status" value="1"/>
</dbReference>
<name>A0AAV8T0C8_9ROSI</name>
<comment type="similarity">
    <text evidence="18">Belongs to the protein kinase superfamily. Ser/Thr protein kinase family.</text>
</comment>
<dbReference type="Proteomes" id="UP001159364">
    <property type="component" value="Linkage Group LG07"/>
</dbReference>
<keyword evidence="6 21" id="KW-0732">Signal</keyword>
<evidence type="ECO:0000256" key="13">
    <source>
        <dbReference type="ARBA" id="ARBA00023157"/>
    </source>
</evidence>
<evidence type="ECO:0000256" key="12">
    <source>
        <dbReference type="ARBA" id="ARBA00023136"/>
    </source>
</evidence>
<dbReference type="FunFam" id="2.90.10.10:FF:000013">
    <property type="entry name" value="G-type lectin S-receptor-like serine/threonine-protein kinase LECRK1"/>
    <property type="match status" value="1"/>
</dbReference>
<dbReference type="SMART" id="SM00108">
    <property type="entry name" value="B_lectin"/>
    <property type="match status" value="1"/>
</dbReference>
<evidence type="ECO:0000256" key="17">
    <source>
        <dbReference type="ARBA" id="ARBA00048679"/>
    </source>
</evidence>
<evidence type="ECO:0000256" key="6">
    <source>
        <dbReference type="ARBA" id="ARBA00022729"/>
    </source>
</evidence>
<dbReference type="EC" id="2.7.11.1" evidence="18"/>
<dbReference type="Pfam" id="PF01453">
    <property type="entry name" value="B_lectin"/>
    <property type="match status" value="1"/>
</dbReference>
<sequence>MIRPFVPYPFCFFLLIHLIPCSSYAYRNISLGSFLIASYDNSSWTSPSGDFAFGFRQVTGGGYLLAIWFNKVPERTIIWSANRNNPVHGGSQVDLTIDGYLILTDQQHTRIWAANYPGTGASYAAMLDTGNLVLAGRDSVNLWQSFDQPTDTILPTQALNLGGALIARLSETNYSTGRFKFALEADGSLQLSTTKYPFIISNVRYWPVDESPGSGYKLMFNESGFIYLTARDGSTIRNVSSIGVSTSFYQRAVIDYDGIFVHYVYPKTGSGGRNQSVSWTPLSLVPENICLNIGGFMSSGACGYNSYCRLGNDNRPICQCAPGYILSDPNDVRNGCDRNFPSQKCNKGSQEKDLFELIEMPNTDFTRCDYESYSSVDEQWCRQTCLSDCYCAAAYFSDGNCYKKRIPLLNGRTHPKTGGKSLVKVSKQNFTTATSDSDLFPEKQGRATLILTGSVLLGCSVLVNALLVVASLTFFLRRNRRKQGLAQPDQVLKASSPRSFAYSELELATGGFQEKLGSGAFGTVYKGTLPCDYDGERLIAVKQLEKLVKSEGDHEFITEVSAIAGTNHRNLVKLLGFCNEGQHRLLVYQYMSNGSLANLLFRDLNPNWHKRIQIAFGIARGLHYLHEECTTQIMHCDIKPQNILLDDHLTAKISDFGVSKLLKVDQIRTTTAVRGTRGYLAPEWFRSVPVTVKVDVYSYGILLLELICCRKNFLQDANEESQMVLAEWAYDCYKSGNLHVLVEGDSEALEDMKGVEDLVTVAIWCIQHEPSQRPSMKKVVQMLEGTTKFSAPPDPSPSTDYHFELFDSMSLPTHGR</sequence>
<dbReference type="EMBL" id="JAIWQS010000007">
    <property type="protein sequence ID" value="KAJ8760112.1"/>
    <property type="molecule type" value="Genomic_DNA"/>
</dbReference>
<evidence type="ECO:0000256" key="7">
    <source>
        <dbReference type="ARBA" id="ARBA00022734"/>
    </source>
</evidence>
<dbReference type="FunFam" id="2.90.10.30:FF:000001">
    <property type="entry name" value="Serine/threonine-protein kinase"/>
    <property type="match status" value="1"/>
</dbReference>
<comment type="subcellular location">
    <subcellularLocation>
        <location evidence="1">Membrane</location>
        <topology evidence="1">Single-pass type I membrane protein</topology>
    </subcellularLocation>
</comment>
<dbReference type="PIRSF" id="PIRSF000641">
    <property type="entry name" value="SRK"/>
    <property type="match status" value="1"/>
</dbReference>
<dbReference type="GO" id="GO:0030246">
    <property type="term" value="F:carbohydrate binding"/>
    <property type="evidence" value="ECO:0007669"/>
    <property type="project" value="UniProtKB-KW"/>
</dbReference>
<evidence type="ECO:0000256" key="14">
    <source>
        <dbReference type="ARBA" id="ARBA00023170"/>
    </source>
</evidence>